<dbReference type="Proteomes" id="UP000828390">
    <property type="component" value="Unassembled WGS sequence"/>
</dbReference>
<protein>
    <submittedName>
        <fullName evidence="2">Uncharacterized protein</fullName>
    </submittedName>
</protein>
<evidence type="ECO:0000313" key="3">
    <source>
        <dbReference type="Proteomes" id="UP000828390"/>
    </source>
</evidence>
<comment type="caution">
    <text evidence="2">The sequence shown here is derived from an EMBL/GenBank/DDBJ whole genome shotgun (WGS) entry which is preliminary data.</text>
</comment>
<gene>
    <name evidence="2" type="ORF">DPMN_191866</name>
</gene>
<dbReference type="EMBL" id="JAIWYP010000071">
    <property type="protein sequence ID" value="KAH3690252.1"/>
    <property type="molecule type" value="Genomic_DNA"/>
</dbReference>
<reference evidence="2" key="2">
    <citation type="submission" date="2020-11" db="EMBL/GenBank/DDBJ databases">
        <authorList>
            <person name="McCartney M.A."/>
            <person name="Auch B."/>
            <person name="Kono T."/>
            <person name="Mallez S."/>
            <person name="Becker A."/>
            <person name="Gohl D.M."/>
            <person name="Silverstein K.A.T."/>
            <person name="Koren S."/>
            <person name="Bechman K.B."/>
            <person name="Herman A."/>
            <person name="Abrahante J.E."/>
            <person name="Garbe J."/>
        </authorList>
    </citation>
    <scope>NUCLEOTIDE SEQUENCE</scope>
    <source>
        <strain evidence="2">Duluth1</strain>
        <tissue evidence="2">Whole animal</tissue>
    </source>
</reference>
<evidence type="ECO:0000256" key="1">
    <source>
        <dbReference type="SAM" id="MobiDB-lite"/>
    </source>
</evidence>
<dbReference type="AlphaFoldDB" id="A0A9D3Y0U9"/>
<evidence type="ECO:0000313" key="2">
    <source>
        <dbReference type="EMBL" id="KAH3690252.1"/>
    </source>
</evidence>
<feature type="compositionally biased region" description="Polar residues" evidence="1">
    <location>
        <begin position="42"/>
        <end position="62"/>
    </location>
</feature>
<feature type="compositionally biased region" description="Polar residues" evidence="1">
    <location>
        <begin position="14"/>
        <end position="35"/>
    </location>
</feature>
<sequence>MVNALKTKSKSSHQHQASESSIKCTGTSGAKQTTLYRRPTEGASTNRGSTSNGNTRGPTSGAFSRDRKCGNCGGRNTRRVTIVQPKESSVTNVTSGTILQKCVGCKM</sequence>
<organism evidence="2 3">
    <name type="scientific">Dreissena polymorpha</name>
    <name type="common">Zebra mussel</name>
    <name type="synonym">Mytilus polymorpha</name>
    <dbReference type="NCBI Taxonomy" id="45954"/>
    <lineage>
        <taxon>Eukaryota</taxon>
        <taxon>Metazoa</taxon>
        <taxon>Spiralia</taxon>
        <taxon>Lophotrochozoa</taxon>
        <taxon>Mollusca</taxon>
        <taxon>Bivalvia</taxon>
        <taxon>Autobranchia</taxon>
        <taxon>Heteroconchia</taxon>
        <taxon>Euheterodonta</taxon>
        <taxon>Imparidentia</taxon>
        <taxon>Neoheterodontei</taxon>
        <taxon>Myida</taxon>
        <taxon>Dreissenoidea</taxon>
        <taxon>Dreissenidae</taxon>
        <taxon>Dreissena</taxon>
    </lineage>
</organism>
<reference evidence="2" key="1">
    <citation type="journal article" date="2019" name="bioRxiv">
        <title>The Genome of the Zebra Mussel, Dreissena polymorpha: A Resource for Invasive Species Research.</title>
        <authorList>
            <person name="McCartney M.A."/>
            <person name="Auch B."/>
            <person name="Kono T."/>
            <person name="Mallez S."/>
            <person name="Zhang Y."/>
            <person name="Obille A."/>
            <person name="Becker A."/>
            <person name="Abrahante J.E."/>
            <person name="Garbe J."/>
            <person name="Badalamenti J.P."/>
            <person name="Herman A."/>
            <person name="Mangelson H."/>
            <person name="Liachko I."/>
            <person name="Sullivan S."/>
            <person name="Sone E.D."/>
            <person name="Koren S."/>
            <person name="Silverstein K.A.T."/>
            <person name="Beckman K.B."/>
            <person name="Gohl D.M."/>
        </authorList>
    </citation>
    <scope>NUCLEOTIDE SEQUENCE</scope>
    <source>
        <strain evidence="2">Duluth1</strain>
        <tissue evidence="2">Whole animal</tissue>
    </source>
</reference>
<proteinExistence type="predicted"/>
<name>A0A9D3Y0U9_DREPO</name>
<accession>A0A9D3Y0U9</accession>
<keyword evidence="3" id="KW-1185">Reference proteome</keyword>
<feature type="region of interest" description="Disordered" evidence="1">
    <location>
        <begin position="1"/>
        <end position="76"/>
    </location>
</feature>